<dbReference type="EMBL" id="PYDT01000010">
    <property type="protein sequence ID" value="THU46562.1"/>
    <property type="molecule type" value="Genomic_DNA"/>
</dbReference>
<reference evidence="2 3" key="1">
    <citation type="journal article" date="2019" name="Nat. Plants">
        <title>Genome sequencing of Musa balbisiana reveals subgenome evolution and function divergence in polyploid bananas.</title>
        <authorList>
            <person name="Yao X."/>
        </authorList>
    </citation>
    <scope>NUCLEOTIDE SEQUENCE [LARGE SCALE GENOMIC DNA]</scope>
    <source>
        <strain evidence="3">cv. DH-PKW</strain>
        <tissue evidence="2">Leaves</tissue>
    </source>
</reference>
<name>A0A4S8IGT8_MUSBA</name>
<proteinExistence type="predicted"/>
<accession>A0A4S8IGT8</accession>
<feature type="compositionally biased region" description="Basic and acidic residues" evidence="1">
    <location>
        <begin position="97"/>
        <end position="106"/>
    </location>
</feature>
<keyword evidence="3" id="KW-1185">Reference proteome</keyword>
<feature type="region of interest" description="Disordered" evidence="1">
    <location>
        <begin position="1"/>
        <end position="106"/>
    </location>
</feature>
<dbReference type="AlphaFoldDB" id="A0A4S8IGT8"/>
<organism evidence="2 3">
    <name type="scientific">Musa balbisiana</name>
    <name type="common">Banana</name>
    <dbReference type="NCBI Taxonomy" id="52838"/>
    <lineage>
        <taxon>Eukaryota</taxon>
        <taxon>Viridiplantae</taxon>
        <taxon>Streptophyta</taxon>
        <taxon>Embryophyta</taxon>
        <taxon>Tracheophyta</taxon>
        <taxon>Spermatophyta</taxon>
        <taxon>Magnoliopsida</taxon>
        <taxon>Liliopsida</taxon>
        <taxon>Zingiberales</taxon>
        <taxon>Musaceae</taxon>
        <taxon>Musa</taxon>
    </lineage>
</organism>
<evidence type="ECO:0000313" key="2">
    <source>
        <dbReference type="EMBL" id="THU46562.1"/>
    </source>
</evidence>
<sequence length="106" mass="11542">MEDADTLAEDLPPVAKPPDAPATKRRRQAAEPTVSAELPLARTRRRVGARVSTDTKKRSMSAASLPETAGGRRRRRNWEGLVSSWGSGLGQVQDPRLVAREGPRSD</sequence>
<evidence type="ECO:0000313" key="3">
    <source>
        <dbReference type="Proteomes" id="UP000317650"/>
    </source>
</evidence>
<evidence type="ECO:0000256" key="1">
    <source>
        <dbReference type="SAM" id="MobiDB-lite"/>
    </source>
</evidence>
<comment type="caution">
    <text evidence="2">The sequence shown here is derived from an EMBL/GenBank/DDBJ whole genome shotgun (WGS) entry which is preliminary data.</text>
</comment>
<protein>
    <submittedName>
        <fullName evidence="2">Uncharacterized protein</fullName>
    </submittedName>
</protein>
<dbReference type="Proteomes" id="UP000317650">
    <property type="component" value="Chromosome 9"/>
</dbReference>
<gene>
    <name evidence="2" type="ORF">C4D60_Mb09t06240</name>
</gene>